<keyword evidence="4" id="KW-1185">Reference proteome</keyword>
<dbReference type="Gene3D" id="1.10.630.10">
    <property type="entry name" value="Cytochrome P450"/>
    <property type="match status" value="1"/>
</dbReference>
<feature type="transmembrane region" description="Helical" evidence="2">
    <location>
        <begin position="20"/>
        <end position="39"/>
    </location>
</feature>
<gene>
    <name evidence="3" type="ORF">GQ43DRAFT_477048</name>
</gene>
<dbReference type="Proteomes" id="UP000799536">
    <property type="component" value="Unassembled WGS sequence"/>
</dbReference>
<dbReference type="GO" id="GO:0020037">
    <property type="term" value="F:heme binding"/>
    <property type="evidence" value="ECO:0007669"/>
    <property type="project" value="InterPro"/>
</dbReference>
<organism evidence="3 4">
    <name type="scientific">Delitschia confertaspora ATCC 74209</name>
    <dbReference type="NCBI Taxonomy" id="1513339"/>
    <lineage>
        <taxon>Eukaryota</taxon>
        <taxon>Fungi</taxon>
        <taxon>Dikarya</taxon>
        <taxon>Ascomycota</taxon>
        <taxon>Pezizomycotina</taxon>
        <taxon>Dothideomycetes</taxon>
        <taxon>Pleosporomycetidae</taxon>
        <taxon>Pleosporales</taxon>
        <taxon>Delitschiaceae</taxon>
        <taxon>Delitschia</taxon>
    </lineage>
</organism>
<evidence type="ECO:0008006" key="5">
    <source>
        <dbReference type="Google" id="ProtNLM"/>
    </source>
</evidence>
<dbReference type="SUPFAM" id="SSF48264">
    <property type="entry name" value="Cytochrome P450"/>
    <property type="match status" value="1"/>
</dbReference>
<protein>
    <recommendedName>
        <fullName evidence="5">Cytochrome P450</fullName>
    </recommendedName>
</protein>
<comment type="caution">
    <text evidence="3">The sequence shown here is derived from an EMBL/GenBank/DDBJ whole genome shotgun (WGS) entry which is preliminary data.</text>
</comment>
<sequence length="681" mass="75815">MAFTRNLFLGVYASNGFIRWLFLPLCYLLLTSPFLYIILRRYSLYTPFLEAIPKHWTTPDILPQVFVSLIAFCLATRVISGKNLCSANGGQRRVQLIPYWVPGLRHLGNVVSGGERWFKRVRDTSITDVFAYSLAGAKHNVILSPQLLEEALKNQEVLDEAEIHTWFVPGNTFLLPSAAKKQYLQLRPAISEALQKEIFQGEHLKELLSSSLEVLSQTLPDLISFNSSIVDQLPWERVSDIELTDGTEEAECELYTLINEYLCAVIIPPIIGEQFSESYQLLATDLATINQSFYLLALGLPRWVPFPGLPGASFARKRLLQNLTDHIRSIPGPASPKMTGEVDGHDSDSETDAESPTPLSALNKLFYEHNLPVQARAAIVLELIHSIVSEAVPLAFWTLLHIYSSSSRPIPGRKSTSDEELSPLEQIIRETKSWAEGVQPPSIHPAFPSPPRITFKSSTQLSDSNSFPYLRSCIEETCRLYSAPLRTSRLRKTLILAELSSTTKPAASSEKIILDVGSYIDFGLSATLINTSVANHLDAEKYKHDRFLVHDGNSATHFNALASTTLPTPTAPLSIALVTAFVSGVSQLWDILPAPKKSLWEQAAEAAAAASGEDTQERAEMMQLREKKEIKSGEREKAVWRVPGTRDGGGMSGMRLPAEVVRVRFRRREGLPGLRRDELKK</sequence>
<dbReference type="GO" id="GO:0016705">
    <property type="term" value="F:oxidoreductase activity, acting on paired donors, with incorporation or reduction of molecular oxygen"/>
    <property type="evidence" value="ECO:0007669"/>
    <property type="project" value="InterPro"/>
</dbReference>
<feature type="region of interest" description="Disordered" evidence="1">
    <location>
        <begin position="634"/>
        <end position="653"/>
    </location>
</feature>
<dbReference type="GO" id="GO:0004497">
    <property type="term" value="F:monooxygenase activity"/>
    <property type="evidence" value="ECO:0007669"/>
    <property type="project" value="InterPro"/>
</dbReference>
<dbReference type="OrthoDB" id="3366823at2759"/>
<keyword evidence="2" id="KW-0812">Transmembrane</keyword>
<dbReference type="GO" id="GO:0005506">
    <property type="term" value="F:iron ion binding"/>
    <property type="evidence" value="ECO:0007669"/>
    <property type="project" value="InterPro"/>
</dbReference>
<keyword evidence="2" id="KW-0472">Membrane</keyword>
<dbReference type="AlphaFoldDB" id="A0A9P4N008"/>
<reference evidence="3" key="1">
    <citation type="journal article" date="2020" name="Stud. Mycol.">
        <title>101 Dothideomycetes genomes: a test case for predicting lifestyles and emergence of pathogens.</title>
        <authorList>
            <person name="Haridas S."/>
            <person name="Albert R."/>
            <person name="Binder M."/>
            <person name="Bloem J."/>
            <person name="Labutti K."/>
            <person name="Salamov A."/>
            <person name="Andreopoulos B."/>
            <person name="Baker S."/>
            <person name="Barry K."/>
            <person name="Bills G."/>
            <person name="Bluhm B."/>
            <person name="Cannon C."/>
            <person name="Castanera R."/>
            <person name="Culley D."/>
            <person name="Daum C."/>
            <person name="Ezra D."/>
            <person name="Gonzalez J."/>
            <person name="Henrissat B."/>
            <person name="Kuo A."/>
            <person name="Liang C."/>
            <person name="Lipzen A."/>
            <person name="Lutzoni F."/>
            <person name="Magnuson J."/>
            <person name="Mondo S."/>
            <person name="Nolan M."/>
            <person name="Ohm R."/>
            <person name="Pangilinan J."/>
            <person name="Park H.-J."/>
            <person name="Ramirez L."/>
            <person name="Alfaro M."/>
            <person name="Sun H."/>
            <person name="Tritt A."/>
            <person name="Yoshinaga Y."/>
            <person name="Zwiers L.-H."/>
            <person name="Turgeon B."/>
            <person name="Goodwin S."/>
            <person name="Spatafora J."/>
            <person name="Crous P."/>
            <person name="Grigoriev I."/>
        </authorList>
    </citation>
    <scope>NUCLEOTIDE SEQUENCE</scope>
    <source>
        <strain evidence="3">ATCC 74209</strain>
    </source>
</reference>
<dbReference type="PANTHER" id="PTHR24306:SF7">
    <property type="entry name" value="AHBB"/>
    <property type="match status" value="1"/>
</dbReference>
<name>A0A9P4N008_9PLEO</name>
<proteinExistence type="predicted"/>
<evidence type="ECO:0000313" key="4">
    <source>
        <dbReference type="Proteomes" id="UP000799536"/>
    </source>
</evidence>
<dbReference type="InterPro" id="IPR036396">
    <property type="entry name" value="Cyt_P450_sf"/>
</dbReference>
<evidence type="ECO:0000313" key="3">
    <source>
        <dbReference type="EMBL" id="KAF2205808.1"/>
    </source>
</evidence>
<accession>A0A9P4N008</accession>
<feature type="region of interest" description="Disordered" evidence="1">
    <location>
        <begin position="329"/>
        <end position="356"/>
    </location>
</feature>
<evidence type="ECO:0000256" key="1">
    <source>
        <dbReference type="SAM" id="MobiDB-lite"/>
    </source>
</evidence>
<evidence type="ECO:0000256" key="2">
    <source>
        <dbReference type="SAM" id="Phobius"/>
    </source>
</evidence>
<dbReference type="EMBL" id="ML993849">
    <property type="protein sequence ID" value="KAF2205808.1"/>
    <property type="molecule type" value="Genomic_DNA"/>
</dbReference>
<keyword evidence="2" id="KW-1133">Transmembrane helix</keyword>
<dbReference type="PANTHER" id="PTHR24306">
    <property type="match status" value="1"/>
</dbReference>